<accession>L0HH08</accession>
<feature type="region of interest" description="Disordered" evidence="1">
    <location>
        <begin position="111"/>
        <end position="133"/>
    </location>
</feature>
<dbReference type="STRING" id="593750.Metfor_1573"/>
<organism evidence="2 3">
    <name type="scientific">Methanoregula formicica (strain DSM 22288 / NBRC 105244 / SMSP)</name>
    <dbReference type="NCBI Taxonomy" id="593750"/>
    <lineage>
        <taxon>Archaea</taxon>
        <taxon>Methanobacteriati</taxon>
        <taxon>Methanobacteriota</taxon>
        <taxon>Stenosarchaea group</taxon>
        <taxon>Methanomicrobia</taxon>
        <taxon>Methanomicrobiales</taxon>
        <taxon>Methanoregulaceae</taxon>
        <taxon>Methanoregula</taxon>
    </lineage>
</organism>
<dbReference type="HOGENOM" id="CLU_1067971_0_0_2"/>
<name>L0HH08_METFS</name>
<dbReference type="InParanoid" id="L0HH08"/>
<evidence type="ECO:0000313" key="3">
    <source>
        <dbReference type="Proteomes" id="UP000010824"/>
    </source>
</evidence>
<sequence length="260" mass="28495" precursor="true">MECVKSAIISTLFFLILIEGCLLSGCVFDKPDHETQAVIADTNSTAIAIALNDTRIRTYLAYDGSYKILYAGPTDFESDNSIFHVTAVEIDTPNDLYHVYVNVTNGTVDHIWPQPKRSSPADPLPDSTQDPGPVCNSNLQIIAPVDTSVPVRDPMPGIRYSLNRSDSDRTIVLEKGDIVEVTLGFAPGLAMRWIVPVSGCGIELVNDGTYYSGGDFWNNTGYYRARYRAISPGTSVLNGKLVFRPEDPGGLRFNLTLIVK</sequence>
<evidence type="ECO:0000313" key="2">
    <source>
        <dbReference type="EMBL" id="AGB02603.1"/>
    </source>
</evidence>
<dbReference type="eggNOG" id="arCOG03544">
    <property type="taxonomic scope" value="Archaea"/>
</dbReference>
<dbReference type="AlphaFoldDB" id="L0HH08"/>
<proteinExistence type="predicted"/>
<dbReference type="EMBL" id="CP003167">
    <property type="protein sequence ID" value="AGB02603.1"/>
    <property type="molecule type" value="Genomic_DNA"/>
</dbReference>
<evidence type="ECO:0008006" key="4">
    <source>
        <dbReference type="Google" id="ProtNLM"/>
    </source>
</evidence>
<evidence type="ECO:0000256" key="1">
    <source>
        <dbReference type="SAM" id="MobiDB-lite"/>
    </source>
</evidence>
<gene>
    <name evidence="2" type="ordered locus">Metfor_1573</name>
</gene>
<reference evidence="3" key="1">
    <citation type="submission" date="2011-12" db="EMBL/GenBank/DDBJ databases">
        <title>Complete sequence of Methanoregula formicicum SMSP.</title>
        <authorList>
            <person name="Lucas S."/>
            <person name="Han J."/>
            <person name="Lapidus A."/>
            <person name="Cheng J.-F."/>
            <person name="Goodwin L."/>
            <person name="Pitluck S."/>
            <person name="Peters L."/>
            <person name="Ovchinnikova G."/>
            <person name="Teshima H."/>
            <person name="Detter J.C."/>
            <person name="Han C."/>
            <person name="Tapia R."/>
            <person name="Land M."/>
            <person name="Hauser L."/>
            <person name="Kyrpides N."/>
            <person name="Ivanova N."/>
            <person name="Pagani I."/>
            <person name="Imachi H."/>
            <person name="Tamaki H."/>
            <person name="Sekiguchi Y."/>
            <person name="Kamagata Y."/>
            <person name="Cadillo-Quiroz H."/>
            <person name="Zinder S."/>
            <person name="Liu W.-T."/>
            <person name="Woyke T."/>
        </authorList>
    </citation>
    <scope>NUCLEOTIDE SEQUENCE [LARGE SCALE GENOMIC DNA]</scope>
    <source>
        <strain evidence="3">DSM 22288 / NBRC 105244 / SMSP</strain>
    </source>
</reference>
<reference evidence="2 3" key="2">
    <citation type="journal article" date="2014" name="Genome Announc.">
        <title>Complete Genome Sequence of Methanoregula formicica SMSPT, a Mesophilic Hydrogenotrophic Methanogen Isolated from a Methanogenic Upflow Anaerobic Sludge Blanket Reactor.</title>
        <authorList>
            <person name="Yamamoto K."/>
            <person name="Tamaki H."/>
            <person name="Cadillo-Quiroz H."/>
            <person name="Imachi H."/>
            <person name="Kyrpides N."/>
            <person name="Woyke T."/>
            <person name="Goodwin L."/>
            <person name="Zinder S.H."/>
            <person name="Kamagata Y."/>
            <person name="Liu W.T."/>
        </authorList>
    </citation>
    <scope>NUCLEOTIDE SEQUENCE [LARGE SCALE GENOMIC DNA]</scope>
    <source>
        <strain evidence="3">DSM 22288 / NBRC 105244 / SMSP</strain>
    </source>
</reference>
<dbReference type="Proteomes" id="UP000010824">
    <property type="component" value="Chromosome"/>
</dbReference>
<dbReference type="KEGG" id="mfo:Metfor_1573"/>
<keyword evidence="3" id="KW-1185">Reference proteome</keyword>
<protein>
    <recommendedName>
        <fullName evidence="4">Chagasin family peptidase inhibitor I42</fullName>
    </recommendedName>
</protein>